<gene>
    <name evidence="7" type="ORF">GRG538_LOCUS6542</name>
</gene>
<dbReference type="AlphaFoldDB" id="A0A817X3H8"/>
<protein>
    <recommendedName>
        <fullName evidence="6">Replication protein A OB domain-containing protein</fullName>
    </recommendedName>
</protein>
<feature type="domain" description="Replication protein A OB" evidence="6">
    <location>
        <begin position="546"/>
        <end position="641"/>
    </location>
</feature>
<evidence type="ECO:0000256" key="2">
    <source>
        <dbReference type="ARBA" id="ARBA00022723"/>
    </source>
</evidence>
<evidence type="ECO:0000256" key="3">
    <source>
        <dbReference type="ARBA" id="ARBA00022771"/>
    </source>
</evidence>
<dbReference type="PANTHER" id="PTHR47165:SF4">
    <property type="entry name" value="OS03G0429900 PROTEIN"/>
    <property type="match status" value="1"/>
</dbReference>
<dbReference type="GO" id="GO:0008270">
    <property type="term" value="F:zinc ion binding"/>
    <property type="evidence" value="ECO:0007669"/>
    <property type="project" value="UniProtKB-KW"/>
</dbReference>
<dbReference type="CDD" id="cd04474">
    <property type="entry name" value="RPA1_DBD_A"/>
    <property type="match status" value="1"/>
</dbReference>
<dbReference type="InterPro" id="IPR031657">
    <property type="entry name" value="REPA_OB_2"/>
</dbReference>
<keyword evidence="3" id="KW-0863">Zinc-finger</keyword>
<accession>A0A817X3H8</accession>
<evidence type="ECO:0000259" key="6">
    <source>
        <dbReference type="Pfam" id="PF16900"/>
    </source>
</evidence>
<dbReference type="FunFam" id="2.40.50.140:FF:000041">
    <property type="entry name" value="Replication protein A subunit"/>
    <property type="match status" value="1"/>
</dbReference>
<sequence length="844" mass="97082">MMSFFERIEMYFNKDANIKMIEWCNLIKRKGALEEHDDHLGSRLGKSVDTVHRIVGICQTIELASNMFKEYIAKFGYFEDYQVSEEFTSKCKSLFFELYGSSIDDNRRFYITIDVVERAIDVVSGNIEQYKLLMFLPENESINYCSKLNNAPGSGLMMKHMDKKAKKREKFERSAIPTYLYSTSRESNSSKSSADEQSNIEWLIHDDAHQGMVQDVESTTTSRAESYDDIPVNEETIIAPDKNCLPESMTSITQKNTHGVQNETDETEVDEPLAAKKHKKIHNQYCSFAMCEIFPNLTIGSRYDYMKGRKGYSAILQVLEIRLIKTKEPDSEPTEKRYRLILYDGKHFMSSFRSIIECCRIFVDDENIDQSPTTSLNVERSQSFSKINKANLASDTSTHECKFDETNGFRILLTGSTLNTNAICNIRDLHPFRTGWIIKTCVVNKSNLREYSKVNRNGKVFNLGLVDKSDGIQVAAFDRIAEQFYKKLEIKKNYFLSNASITPANQIFNPFTNIYQMILRFDTQVQLCEEENDENYTDVIFNFIPIKEITYRASNTLCDLIGVVSSIDECKTFYNRSKKQYCSKRDIMITDEDASIMFTLWEQQAEAFDITIGSIIAIKGAKICDFYGKSLSNMDSTIIRCNLPRTDRTIELEGVRKSLASPSAGVYCLTNASQTDWNVATIQQVLATELDVMKHKGTQYFNVKGYCHCYIVDQTGKMYVHILGSTAEHLLEIKADLFHQYQEDSDTTKYENILMQAAAKSRILKICSKAVEYNMELLEESGKCEKRSPLCVNSPLIAMDEECCHPCSRFYEIMDIAMHYFPIEMQWMQLHDNATYLMHYNVLG</sequence>
<evidence type="ECO:0000256" key="1">
    <source>
        <dbReference type="ARBA" id="ARBA00005690"/>
    </source>
</evidence>
<evidence type="ECO:0000313" key="8">
    <source>
        <dbReference type="Proteomes" id="UP000663872"/>
    </source>
</evidence>
<keyword evidence="4" id="KW-0862">Zinc</keyword>
<proteinExistence type="inferred from homology"/>
<dbReference type="PANTHER" id="PTHR47165">
    <property type="entry name" value="OS03G0429900 PROTEIN"/>
    <property type="match status" value="1"/>
</dbReference>
<dbReference type="GO" id="GO:0003677">
    <property type="term" value="F:DNA binding"/>
    <property type="evidence" value="ECO:0007669"/>
    <property type="project" value="UniProtKB-KW"/>
</dbReference>
<dbReference type="Pfam" id="PF16900">
    <property type="entry name" value="REPA_OB_2"/>
    <property type="match status" value="1"/>
</dbReference>
<evidence type="ECO:0000256" key="5">
    <source>
        <dbReference type="ARBA" id="ARBA00023125"/>
    </source>
</evidence>
<dbReference type="EMBL" id="CAJNYT010000654">
    <property type="protein sequence ID" value="CAF3362232.1"/>
    <property type="molecule type" value="Genomic_DNA"/>
</dbReference>
<keyword evidence="5" id="KW-0238">DNA-binding</keyword>
<evidence type="ECO:0000256" key="4">
    <source>
        <dbReference type="ARBA" id="ARBA00022833"/>
    </source>
</evidence>
<comment type="similarity">
    <text evidence="1">Belongs to the replication factor A protein 1 family.</text>
</comment>
<dbReference type="Proteomes" id="UP000663872">
    <property type="component" value="Unassembled WGS sequence"/>
</dbReference>
<comment type="caution">
    <text evidence="7">The sequence shown here is derived from an EMBL/GenBank/DDBJ whole genome shotgun (WGS) entry which is preliminary data.</text>
</comment>
<keyword evidence="2" id="KW-0479">Metal-binding</keyword>
<dbReference type="SUPFAM" id="SSF50249">
    <property type="entry name" value="Nucleic acid-binding proteins"/>
    <property type="match status" value="3"/>
</dbReference>
<organism evidence="7 8">
    <name type="scientific">Rotaria socialis</name>
    <dbReference type="NCBI Taxonomy" id="392032"/>
    <lineage>
        <taxon>Eukaryota</taxon>
        <taxon>Metazoa</taxon>
        <taxon>Spiralia</taxon>
        <taxon>Gnathifera</taxon>
        <taxon>Rotifera</taxon>
        <taxon>Eurotatoria</taxon>
        <taxon>Bdelloidea</taxon>
        <taxon>Philodinida</taxon>
        <taxon>Philodinidae</taxon>
        <taxon>Rotaria</taxon>
    </lineage>
</organism>
<dbReference type="CDD" id="cd04475">
    <property type="entry name" value="RPA1_DBD_B"/>
    <property type="match status" value="1"/>
</dbReference>
<dbReference type="InterPro" id="IPR012340">
    <property type="entry name" value="NA-bd_OB-fold"/>
</dbReference>
<dbReference type="Gene3D" id="2.40.50.140">
    <property type="entry name" value="Nucleic acid-binding proteins"/>
    <property type="match status" value="4"/>
</dbReference>
<reference evidence="7" key="1">
    <citation type="submission" date="2021-02" db="EMBL/GenBank/DDBJ databases">
        <authorList>
            <person name="Nowell W R."/>
        </authorList>
    </citation>
    <scope>NUCLEOTIDE SEQUENCE</scope>
</reference>
<evidence type="ECO:0000313" key="7">
    <source>
        <dbReference type="EMBL" id="CAF3362232.1"/>
    </source>
</evidence>
<name>A0A817X3H8_9BILA</name>